<evidence type="ECO:0000256" key="2">
    <source>
        <dbReference type="ARBA" id="ARBA00009773"/>
    </source>
</evidence>
<name>A0A927GVY9_9GAMM</name>
<dbReference type="PANTHER" id="PTHR21716:SF64">
    <property type="entry name" value="AI-2 TRANSPORT PROTEIN TQSA"/>
    <property type="match status" value="1"/>
</dbReference>
<comment type="subcellular location">
    <subcellularLocation>
        <location evidence="1">Membrane</location>
        <topology evidence="1">Multi-pass membrane protein</topology>
    </subcellularLocation>
</comment>
<dbReference type="Proteomes" id="UP000610558">
    <property type="component" value="Unassembled WGS sequence"/>
</dbReference>
<comment type="similarity">
    <text evidence="2">Belongs to the autoinducer-2 exporter (AI-2E) (TC 2.A.86) family.</text>
</comment>
<proteinExistence type="inferred from homology"/>
<sequence length="381" mass="40970">MNSGLLAIIGLVFCYFLLSSLAPVLMPFVVAAVLAYIGDPLADRLEAKGLSRTGAVVVVFCGLSFVGLTAFVIALPALIEQSQLLLQRLLQLTLWIQQTLWPNMRVSLGLADETPSIETARKALSGHWGSAGAVLGFLWEKLSGSSLLFFTWLANLTLIPVVAFYLLRDWDILVARIHHLLPRRYEPKIALIARECDSVLGAFARGQLLVMLALAVVYTVGLALVGLDMALVLGMLAGLASVVPYLGFIVGIIASEAAAFFQFDSVWPMVAVAVVFGIGQLLEGMWLTPVLVGEKIGLHPVAVIFAVLAGGQLFGFLGILLALPIAAVIKVMLDHAGEFYLTSVWYGPQSYLENGEIEAEVACDDETNKESGQQSEPEADK</sequence>
<keyword evidence="4 6" id="KW-1133">Transmembrane helix</keyword>
<feature type="transmembrane region" description="Helical" evidence="6">
    <location>
        <begin position="266"/>
        <end position="282"/>
    </location>
</feature>
<dbReference type="Pfam" id="PF01594">
    <property type="entry name" value="AI-2E_transport"/>
    <property type="match status" value="1"/>
</dbReference>
<dbReference type="EMBL" id="JACXLD010000002">
    <property type="protein sequence ID" value="MBD2858392.1"/>
    <property type="molecule type" value="Genomic_DNA"/>
</dbReference>
<feature type="transmembrane region" description="Helical" evidence="6">
    <location>
        <begin position="208"/>
        <end position="227"/>
    </location>
</feature>
<keyword evidence="5 6" id="KW-0472">Membrane</keyword>
<evidence type="ECO:0000256" key="5">
    <source>
        <dbReference type="ARBA" id="ARBA00023136"/>
    </source>
</evidence>
<evidence type="ECO:0000256" key="1">
    <source>
        <dbReference type="ARBA" id="ARBA00004141"/>
    </source>
</evidence>
<evidence type="ECO:0000256" key="3">
    <source>
        <dbReference type="ARBA" id="ARBA00022692"/>
    </source>
</evidence>
<feature type="transmembrane region" description="Helical" evidence="6">
    <location>
        <begin position="147"/>
        <end position="167"/>
    </location>
</feature>
<gene>
    <name evidence="7" type="ORF">IB286_05160</name>
</gene>
<feature type="transmembrane region" description="Helical" evidence="6">
    <location>
        <begin position="6"/>
        <end position="34"/>
    </location>
</feature>
<feature type="transmembrane region" description="Helical" evidence="6">
    <location>
        <begin position="233"/>
        <end position="254"/>
    </location>
</feature>
<evidence type="ECO:0000313" key="7">
    <source>
        <dbReference type="EMBL" id="MBD2858392.1"/>
    </source>
</evidence>
<dbReference type="AlphaFoldDB" id="A0A927GVY9"/>
<feature type="transmembrane region" description="Helical" evidence="6">
    <location>
        <begin position="302"/>
        <end position="323"/>
    </location>
</feature>
<evidence type="ECO:0000256" key="6">
    <source>
        <dbReference type="SAM" id="Phobius"/>
    </source>
</evidence>
<keyword evidence="8" id="KW-1185">Reference proteome</keyword>
<evidence type="ECO:0000256" key="4">
    <source>
        <dbReference type="ARBA" id="ARBA00022989"/>
    </source>
</evidence>
<feature type="transmembrane region" description="Helical" evidence="6">
    <location>
        <begin position="55"/>
        <end position="79"/>
    </location>
</feature>
<comment type="caution">
    <text evidence="7">The sequence shown here is derived from an EMBL/GenBank/DDBJ whole genome shotgun (WGS) entry which is preliminary data.</text>
</comment>
<accession>A0A927GVY9</accession>
<dbReference type="GO" id="GO:0055085">
    <property type="term" value="P:transmembrane transport"/>
    <property type="evidence" value="ECO:0007669"/>
    <property type="project" value="TreeGrafter"/>
</dbReference>
<dbReference type="PANTHER" id="PTHR21716">
    <property type="entry name" value="TRANSMEMBRANE PROTEIN"/>
    <property type="match status" value="1"/>
</dbReference>
<organism evidence="7 8">
    <name type="scientific">Spongiibacter pelagi</name>
    <dbReference type="NCBI Taxonomy" id="2760804"/>
    <lineage>
        <taxon>Bacteria</taxon>
        <taxon>Pseudomonadati</taxon>
        <taxon>Pseudomonadota</taxon>
        <taxon>Gammaproteobacteria</taxon>
        <taxon>Cellvibrionales</taxon>
        <taxon>Spongiibacteraceae</taxon>
        <taxon>Spongiibacter</taxon>
    </lineage>
</organism>
<keyword evidence="3 6" id="KW-0812">Transmembrane</keyword>
<evidence type="ECO:0000313" key="8">
    <source>
        <dbReference type="Proteomes" id="UP000610558"/>
    </source>
</evidence>
<dbReference type="InterPro" id="IPR002549">
    <property type="entry name" value="AI-2E-like"/>
</dbReference>
<dbReference type="GO" id="GO:0016020">
    <property type="term" value="C:membrane"/>
    <property type="evidence" value="ECO:0007669"/>
    <property type="project" value="UniProtKB-SubCell"/>
</dbReference>
<reference evidence="7" key="1">
    <citation type="submission" date="2020-09" db="EMBL/GenBank/DDBJ databases">
        <authorList>
            <person name="Yoon J.-W."/>
        </authorList>
    </citation>
    <scope>NUCLEOTIDE SEQUENCE</scope>
    <source>
        <strain evidence="7">KMU-158</strain>
    </source>
</reference>
<protein>
    <submittedName>
        <fullName evidence="7">AI-2E family transporter</fullName>
    </submittedName>
</protein>